<feature type="domain" description="Integrase DNA-binding" evidence="2">
    <location>
        <begin position="1"/>
        <end position="32"/>
    </location>
</feature>
<evidence type="ECO:0000256" key="1">
    <source>
        <dbReference type="SAM" id="MobiDB-lite"/>
    </source>
</evidence>
<dbReference type="InterPro" id="IPR038488">
    <property type="entry name" value="Integrase_DNA-bd_sf"/>
</dbReference>
<organism evidence="3 4">
    <name type="scientific">Ottowia flava</name>
    <dbReference type="NCBI Taxonomy" id="2675430"/>
    <lineage>
        <taxon>Bacteria</taxon>
        <taxon>Pseudomonadati</taxon>
        <taxon>Pseudomonadota</taxon>
        <taxon>Betaproteobacteria</taxon>
        <taxon>Burkholderiales</taxon>
        <taxon>Comamonadaceae</taxon>
        <taxon>Ottowia</taxon>
    </lineage>
</organism>
<proteinExistence type="predicted"/>
<dbReference type="EMBL" id="JBHUEJ010000012">
    <property type="protein sequence ID" value="MFD1709925.1"/>
    <property type="molecule type" value="Genomic_DNA"/>
</dbReference>
<reference evidence="4" key="1">
    <citation type="journal article" date="2019" name="Int. J. Syst. Evol. Microbiol.">
        <title>The Global Catalogue of Microorganisms (GCM) 10K type strain sequencing project: providing services to taxonomists for standard genome sequencing and annotation.</title>
        <authorList>
            <consortium name="The Broad Institute Genomics Platform"/>
            <consortium name="The Broad Institute Genome Sequencing Center for Infectious Disease"/>
            <person name="Wu L."/>
            <person name="Ma J."/>
        </authorList>
    </citation>
    <scope>NUCLEOTIDE SEQUENCE [LARGE SCALE GENOMIC DNA]</scope>
    <source>
        <strain evidence="4">LMG 29247</strain>
    </source>
</reference>
<feature type="compositionally biased region" description="Basic and acidic residues" evidence="1">
    <location>
        <begin position="10"/>
        <end position="21"/>
    </location>
</feature>
<keyword evidence="4" id="KW-1185">Reference proteome</keyword>
<gene>
    <name evidence="3" type="ORF">ACFSF0_04865</name>
</gene>
<dbReference type="Gene3D" id="3.30.160.390">
    <property type="entry name" value="Integrase, DNA-binding domain"/>
    <property type="match status" value="1"/>
</dbReference>
<dbReference type="Pfam" id="PF13356">
    <property type="entry name" value="Arm-DNA-bind_3"/>
    <property type="match status" value="1"/>
</dbReference>
<dbReference type="Proteomes" id="UP001597304">
    <property type="component" value="Unassembled WGS sequence"/>
</dbReference>
<accession>A0ABW4KPG9</accession>
<sequence length="55" mass="5676">MGDYPAVRLSDARDKARDARRAVRAGQNPVQPRPKPEVPPAANGQGKPAAVGGSA</sequence>
<evidence type="ECO:0000313" key="4">
    <source>
        <dbReference type="Proteomes" id="UP001597304"/>
    </source>
</evidence>
<evidence type="ECO:0000259" key="2">
    <source>
        <dbReference type="Pfam" id="PF13356"/>
    </source>
</evidence>
<protein>
    <submittedName>
        <fullName evidence="3">Integrase arm-type DNA-binding domain-containing protein</fullName>
    </submittedName>
</protein>
<feature type="region of interest" description="Disordered" evidence="1">
    <location>
        <begin position="1"/>
        <end position="55"/>
    </location>
</feature>
<dbReference type="RefSeq" id="WP_370512979.1">
    <property type="nucleotide sequence ID" value="NZ_JBHUEJ010000012.1"/>
</dbReference>
<evidence type="ECO:0000313" key="3">
    <source>
        <dbReference type="EMBL" id="MFD1709925.1"/>
    </source>
</evidence>
<comment type="caution">
    <text evidence="3">The sequence shown here is derived from an EMBL/GenBank/DDBJ whole genome shotgun (WGS) entry which is preliminary data.</text>
</comment>
<dbReference type="GO" id="GO:0003677">
    <property type="term" value="F:DNA binding"/>
    <property type="evidence" value="ECO:0007669"/>
    <property type="project" value="UniProtKB-KW"/>
</dbReference>
<dbReference type="InterPro" id="IPR025166">
    <property type="entry name" value="Integrase_DNA_bind_dom"/>
</dbReference>
<keyword evidence="3" id="KW-0238">DNA-binding</keyword>
<name>A0ABW4KPG9_9BURK</name>